<dbReference type="Pfam" id="PF12101">
    <property type="entry name" value="DUF3577"/>
    <property type="match status" value="1"/>
</dbReference>
<organism evidence="2">
    <name type="scientific">Pseudomonas aeruginosa</name>
    <dbReference type="NCBI Taxonomy" id="287"/>
    <lineage>
        <taxon>Bacteria</taxon>
        <taxon>Pseudomonadati</taxon>
        <taxon>Pseudomonadota</taxon>
        <taxon>Gammaproteobacteria</taxon>
        <taxon>Pseudomonadales</taxon>
        <taxon>Pseudomonadaceae</taxon>
        <taxon>Pseudomonas</taxon>
    </lineage>
</organism>
<evidence type="ECO:0008006" key="3">
    <source>
        <dbReference type="Google" id="ProtNLM"/>
    </source>
</evidence>
<dbReference type="NCBIfam" id="NF040584">
    <property type="entry name" value="STY4534_fam"/>
    <property type="match status" value="1"/>
</dbReference>
<dbReference type="AlphaFoldDB" id="A0A894XH90"/>
<feature type="compositionally biased region" description="Low complexity" evidence="1">
    <location>
        <begin position="216"/>
        <end position="226"/>
    </location>
</feature>
<protein>
    <recommendedName>
        <fullName evidence="3">DUF3577 domain-containing protein</fullName>
    </recommendedName>
</protein>
<dbReference type="EMBL" id="MT437279">
    <property type="protein sequence ID" value="QRX85394.1"/>
    <property type="molecule type" value="Genomic_DNA"/>
</dbReference>
<proteinExistence type="predicted"/>
<feature type="compositionally biased region" description="Low complexity" evidence="1">
    <location>
        <begin position="192"/>
        <end position="209"/>
    </location>
</feature>
<reference evidence="2" key="1">
    <citation type="journal article" name="Microorganisms">
        <title>Unravelling the Features of Success of VIM-Producing ST111 and ST235 Pseudomonas aeruginosa in a Greek Hospital.</title>
        <authorList>
            <person name="Papagiannitsis C.C."/>
            <person name="Verra A."/>
            <person name="Galani V."/>
            <person name="Xitsas S."/>
            <person name="Bitar I."/>
            <person name="Hrabak J."/>
            <person name="Petinaki E."/>
        </authorList>
    </citation>
    <scope>NUCLEOTIDE SEQUENCE</scope>
    <source>
        <strain evidence="2">Pae9047-Lar</strain>
    </source>
</reference>
<evidence type="ECO:0000313" key="2">
    <source>
        <dbReference type="EMBL" id="QRX85394.1"/>
    </source>
</evidence>
<feature type="region of interest" description="Disordered" evidence="1">
    <location>
        <begin position="173"/>
        <end position="226"/>
    </location>
</feature>
<dbReference type="InterPro" id="IPR021960">
    <property type="entry name" value="DUF3577"/>
</dbReference>
<sequence length="226" mass="24881">MRERPSVLDGDATKLFHQPTRGFHTFPALGRVCLRLIVPRRFTMTTSNEKSYFDLHITGLGYLNRIREVKPKKGDAFLACDIAALNGPSDDVSYVRFDTRVSGSEAQHLVRRCIQAVDAEKKVMIGFRLGDLWTDTFTYSKGKRAGEQGVSLKARLLFVSWIKVDGKLVYKAEPKPTETDERDPEVPVTSDAPAAQQASAPEPSRPVADAADDAADAPALAVAESF</sequence>
<evidence type="ECO:0000256" key="1">
    <source>
        <dbReference type="SAM" id="MobiDB-lite"/>
    </source>
</evidence>
<name>A0A894XH90_PSEAI</name>
<accession>A0A894XH90</accession>